<evidence type="ECO:0000256" key="4">
    <source>
        <dbReference type="RuleBase" id="RU004005"/>
    </source>
</evidence>
<keyword evidence="5" id="KW-0694">RNA-binding</keyword>
<feature type="compositionally biased region" description="Polar residues" evidence="7">
    <location>
        <begin position="164"/>
        <end position="173"/>
    </location>
</feature>
<keyword evidence="3 4" id="KW-0687">Ribonucleoprotein</keyword>
<evidence type="ECO:0000256" key="1">
    <source>
        <dbReference type="ARBA" id="ARBA00009451"/>
    </source>
</evidence>
<dbReference type="AlphaFoldDB" id="A0A0G0LIU1"/>
<dbReference type="SUPFAM" id="SSF54843">
    <property type="entry name" value="Ribosomal protein L22"/>
    <property type="match status" value="1"/>
</dbReference>
<protein>
    <recommendedName>
        <fullName evidence="6">50S ribosomal protein L22</fullName>
    </recommendedName>
</protein>
<dbReference type="InterPro" id="IPR047867">
    <property type="entry name" value="Ribosomal_uL22_bac/org-type"/>
</dbReference>
<evidence type="ECO:0000256" key="7">
    <source>
        <dbReference type="SAM" id="MobiDB-lite"/>
    </source>
</evidence>
<accession>A0A0G0LIU1</accession>
<dbReference type="Gene3D" id="3.90.470.10">
    <property type="entry name" value="Ribosomal protein L22/L17"/>
    <property type="match status" value="1"/>
</dbReference>
<name>A0A0G0LIU1_9BACT</name>
<dbReference type="PANTHER" id="PTHR13501:SF8">
    <property type="entry name" value="LARGE RIBOSOMAL SUBUNIT PROTEIN UL22M"/>
    <property type="match status" value="1"/>
</dbReference>
<feature type="region of interest" description="Disordered" evidence="7">
    <location>
        <begin position="151"/>
        <end position="191"/>
    </location>
</feature>
<dbReference type="InterPro" id="IPR036394">
    <property type="entry name" value="Ribosomal_uL22_sf"/>
</dbReference>
<evidence type="ECO:0000256" key="5">
    <source>
        <dbReference type="RuleBase" id="RU004006"/>
    </source>
</evidence>
<dbReference type="GO" id="GO:0022625">
    <property type="term" value="C:cytosolic large ribosomal subunit"/>
    <property type="evidence" value="ECO:0007669"/>
    <property type="project" value="TreeGrafter"/>
</dbReference>
<dbReference type="GO" id="GO:0003735">
    <property type="term" value="F:structural constituent of ribosome"/>
    <property type="evidence" value="ECO:0007669"/>
    <property type="project" value="InterPro"/>
</dbReference>
<comment type="subunit">
    <text evidence="5">Part of the 50S ribosomal subunit.</text>
</comment>
<reference evidence="8 9" key="1">
    <citation type="journal article" date="2015" name="Nature">
        <title>rRNA introns, odd ribosomes, and small enigmatic genomes across a large radiation of phyla.</title>
        <authorList>
            <person name="Brown C.T."/>
            <person name="Hug L.A."/>
            <person name="Thomas B.C."/>
            <person name="Sharon I."/>
            <person name="Castelle C.J."/>
            <person name="Singh A."/>
            <person name="Wilkins M.J."/>
            <person name="Williams K.H."/>
            <person name="Banfield J.F."/>
        </authorList>
    </citation>
    <scope>NUCLEOTIDE SEQUENCE [LARGE SCALE GENOMIC DNA]</scope>
</reference>
<evidence type="ECO:0000313" key="8">
    <source>
        <dbReference type="EMBL" id="KKQ90972.1"/>
    </source>
</evidence>
<comment type="caution">
    <text evidence="8">The sequence shown here is derived from an EMBL/GenBank/DDBJ whole genome shotgun (WGS) entry which is preliminary data.</text>
</comment>
<dbReference type="Proteomes" id="UP000033862">
    <property type="component" value="Unassembled WGS sequence"/>
</dbReference>
<proteinExistence type="inferred from homology"/>
<evidence type="ECO:0000256" key="2">
    <source>
        <dbReference type="ARBA" id="ARBA00022980"/>
    </source>
</evidence>
<sequence length="191" mass="21696">MAIVEKVKVNDTQKIDKVKFDNKKSEKIQEIVVRDRFIRTTPDKMSLVAHLVIGQEAEKAVDILTFSFKLAAKPLISVIKNGIDIAKNKYNLDGPIYIKSIMINEGPKLKRRRMIHRGRATAILKRSSHATIIFSNENKLLRSKRRSIPDGASLFPNRLHPRSKSSILRSQTEGLRGIQPFENKKRGKNGS</sequence>
<comment type="function">
    <text evidence="6">This protein binds specifically to 23S rRNA; its binding is stimulated by other ribosomal proteins, e.g., L4, L17, and L20. It is important during the early stages of 50S assembly. It makes multiple contacts with different domains of the 23S rRNA in the assembled 50S subunit and ribosome.</text>
</comment>
<organism evidence="8 9">
    <name type="scientific">Berkelbacteria bacterium GW2011_GWA1_39_10</name>
    <dbReference type="NCBI Taxonomy" id="1618332"/>
    <lineage>
        <taxon>Bacteria</taxon>
        <taxon>Candidatus Berkelbacteria</taxon>
    </lineage>
</organism>
<evidence type="ECO:0000313" key="9">
    <source>
        <dbReference type="Proteomes" id="UP000033862"/>
    </source>
</evidence>
<dbReference type="Pfam" id="PF00237">
    <property type="entry name" value="Ribosomal_L22"/>
    <property type="match status" value="1"/>
</dbReference>
<keyword evidence="5" id="KW-0699">rRNA-binding</keyword>
<dbReference type="GO" id="GO:0006412">
    <property type="term" value="P:translation"/>
    <property type="evidence" value="ECO:0007669"/>
    <property type="project" value="InterPro"/>
</dbReference>
<dbReference type="InterPro" id="IPR001063">
    <property type="entry name" value="Ribosomal_uL22"/>
</dbReference>
<gene>
    <name evidence="8" type="ORF">UT15_C0002G0045</name>
</gene>
<keyword evidence="2 4" id="KW-0689">Ribosomal protein</keyword>
<dbReference type="PANTHER" id="PTHR13501">
    <property type="entry name" value="CHLOROPLAST 50S RIBOSOMAL PROTEIN L22-RELATED"/>
    <property type="match status" value="1"/>
</dbReference>
<dbReference type="GO" id="GO:0019843">
    <property type="term" value="F:rRNA binding"/>
    <property type="evidence" value="ECO:0007669"/>
    <property type="project" value="UniProtKB-KW"/>
</dbReference>
<comment type="similarity">
    <text evidence="1 4">Belongs to the universal ribosomal protein uL22 family.</text>
</comment>
<evidence type="ECO:0000256" key="6">
    <source>
        <dbReference type="RuleBase" id="RU004008"/>
    </source>
</evidence>
<dbReference type="STRING" id="1618332.UT15_C0002G0045"/>
<evidence type="ECO:0000256" key="3">
    <source>
        <dbReference type="ARBA" id="ARBA00023274"/>
    </source>
</evidence>
<dbReference type="EMBL" id="LBVS01000002">
    <property type="protein sequence ID" value="KKQ90972.1"/>
    <property type="molecule type" value="Genomic_DNA"/>
</dbReference>